<dbReference type="Gene3D" id="3.30.70.100">
    <property type="match status" value="1"/>
</dbReference>
<accession>A0A852X982</accession>
<gene>
    <name evidence="1" type="ORF">BJY28_001772</name>
</gene>
<dbReference type="Proteomes" id="UP000592181">
    <property type="component" value="Unassembled WGS sequence"/>
</dbReference>
<organism evidence="1 2">
    <name type="scientific">Janibacter alkaliphilus</name>
    <dbReference type="NCBI Taxonomy" id="1069963"/>
    <lineage>
        <taxon>Bacteria</taxon>
        <taxon>Bacillati</taxon>
        <taxon>Actinomycetota</taxon>
        <taxon>Actinomycetes</taxon>
        <taxon>Micrococcales</taxon>
        <taxon>Intrasporangiaceae</taxon>
        <taxon>Janibacter</taxon>
    </lineage>
</organism>
<comment type="caution">
    <text evidence="1">The sequence shown here is derived from an EMBL/GenBank/DDBJ whole genome shotgun (WGS) entry which is preliminary data.</text>
</comment>
<keyword evidence="2" id="KW-1185">Reference proteome</keyword>
<proteinExistence type="predicted"/>
<evidence type="ECO:0000313" key="1">
    <source>
        <dbReference type="EMBL" id="NYG37303.1"/>
    </source>
</evidence>
<sequence>MNAGYGMSVRWSLADAPDGVEEQLREYVVGTSMANFMFLDGLAFKTWRMRAGEWFEGTYVFGEARDRDAFLEGFRPGAATAPGSEIIGSAPTHIETFEVVAVAEGPAQFRRGPGPGTDGAPQRV</sequence>
<evidence type="ECO:0000313" key="2">
    <source>
        <dbReference type="Proteomes" id="UP000592181"/>
    </source>
</evidence>
<protein>
    <submittedName>
        <fullName evidence="1">Uncharacterized protein</fullName>
    </submittedName>
</protein>
<dbReference type="RefSeq" id="WP_179462690.1">
    <property type="nucleotide sequence ID" value="NZ_JACBZX010000001.1"/>
</dbReference>
<dbReference type="AlphaFoldDB" id="A0A852X982"/>
<dbReference type="EMBL" id="JACBZX010000001">
    <property type="protein sequence ID" value="NYG37303.1"/>
    <property type="molecule type" value="Genomic_DNA"/>
</dbReference>
<reference evidence="1 2" key="1">
    <citation type="submission" date="2020-07" db="EMBL/GenBank/DDBJ databases">
        <title>Sequencing the genomes of 1000 actinobacteria strains.</title>
        <authorList>
            <person name="Klenk H.-P."/>
        </authorList>
    </citation>
    <scope>NUCLEOTIDE SEQUENCE [LARGE SCALE GENOMIC DNA]</scope>
    <source>
        <strain evidence="1 2">DSM 24723</strain>
    </source>
</reference>
<name>A0A852X982_9MICO</name>